<dbReference type="GO" id="GO:0015562">
    <property type="term" value="F:efflux transmembrane transporter activity"/>
    <property type="evidence" value="ECO:0007669"/>
    <property type="project" value="InterPro"/>
</dbReference>
<evidence type="ECO:0000256" key="8">
    <source>
        <dbReference type="SAM" id="SignalP"/>
    </source>
</evidence>
<protein>
    <submittedName>
        <fullName evidence="10">Transporter</fullName>
    </submittedName>
</protein>
<dbReference type="PANTHER" id="PTHR30026">
    <property type="entry name" value="OUTER MEMBRANE PROTEIN TOLC"/>
    <property type="match status" value="1"/>
</dbReference>
<keyword evidence="3" id="KW-0813">Transport</keyword>
<comment type="caution">
    <text evidence="10">The sequence shown here is derived from an EMBL/GenBank/DDBJ whole genome shotgun (WGS) entry which is preliminary data.</text>
</comment>
<evidence type="ECO:0000256" key="7">
    <source>
        <dbReference type="ARBA" id="ARBA00023237"/>
    </source>
</evidence>
<keyword evidence="6" id="KW-0472">Membrane</keyword>
<dbReference type="PANTHER" id="PTHR30026:SF20">
    <property type="entry name" value="OUTER MEMBRANE PROTEIN TOLC"/>
    <property type="match status" value="1"/>
</dbReference>
<dbReference type="EMBL" id="NFKE01000001">
    <property type="protein sequence ID" value="OUP36695.1"/>
    <property type="molecule type" value="Genomic_DNA"/>
</dbReference>
<evidence type="ECO:0000256" key="4">
    <source>
        <dbReference type="ARBA" id="ARBA00022452"/>
    </source>
</evidence>
<dbReference type="InterPro" id="IPR051906">
    <property type="entry name" value="TolC-like"/>
</dbReference>
<evidence type="ECO:0000256" key="5">
    <source>
        <dbReference type="ARBA" id="ARBA00022692"/>
    </source>
</evidence>
<evidence type="ECO:0000313" key="12">
    <source>
        <dbReference type="Proteomes" id="UP000196587"/>
    </source>
</evidence>
<evidence type="ECO:0000256" key="1">
    <source>
        <dbReference type="ARBA" id="ARBA00004442"/>
    </source>
</evidence>
<evidence type="ECO:0000313" key="9">
    <source>
        <dbReference type="EMBL" id="OUO00576.1"/>
    </source>
</evidence>
<dbReference type="Pfam" id="PF02321">
    <property type="entry name" value="OEP"/>
    <property type="match status" value="1"/>
</dbReference>
<sequence>MDMKQVILSLTFLLTATLAHAQLTLDECQRQAQVNYPLVRRYGLIEKAREYDLSNAGKGYLPRFSLSGKATYQSDITQLPVEIPGINVKTAPKDQYQVMLELQQTIWDGGDIRNRKRLTRAASDVDMEKQNVDMYALNDRVNQLFFGILLLDEQLKQNQLLQDDLGRTHKQVSNYIINGIATQSDLDAVSVEQLNAKQRRIELETSRQAYLNMLSAFMGQEIPSGTTLRKPVLEDTGSMANGMNNRPELRLFEAQGEQLRVQESTLNARVMPRFGLFVQGAYGNPGLNMLKDEFDAYYVAGIRMSWNFGSLYTLKNDRRRIDNSRRQIETGRDVFLFNTRLQATQQDAGVWSMRRQMANDDEIIRLRENIRRAAEAKVENGTLTVTDMLREITNENLARRTKALHEVQLLMNIWQLKYTLNN</sequence>
<keyword evidence="5" id="KW-0812">Transmembrane</keyword>
<dbReference type="SUPFAM" id="SSF56954">
    <property type="entry name" value="Outer membrane efflux proteins (OEP)"/>
    <property type="match status" value="1"/>
</dbReference>
<evidence type="ECO:0000256" key="2">
    <source>
        <dbReference type="ARBA" id="ARBA00007613"/>
    </source>
</evidence>
<proteinExistence type="inferred from homology"/>
<dbReference type="InterPro" id="IPR003423">
    <property type="entry name" value="OMP_efflux"/>
</dbReference>
<gene>
    <name evidence="10" type="ORF">B5F24_02095</name>
    <name evidence="9" type="ORF">B5F97_11310</name>
</gene>
<comment type="subcellular location">
    <subcellularLocation>
        <location evidence="1">Cell outer membrane</location>
    </subcellularLocation>
</comment>
<name>A0A1Y4JW43_9BACE</name>
<keyword evidence="8" id="KW-0732">Signal</keyword>
<evidence type="ECO:0000313" key="11">
    <source>
        <dbReference type="Proteomes" id="UP000195386"/>
    </source>
</evidence>
<dbReference type="GO" id="GO:1990281">
    <property type="term" value="C:efflux pump complex"/>
    <property type="evidence" value="ECO:0007669"/>
    <property type="project" value="TreeGrafter"/>
</dbReference>
<dbReference type="Gene3D" id="1.20.1600.10">
    <property type="entry name" value="Outer membrane efflux proteins (OEP)"/>
    <property type="match status" value="1"/>
</dbReference>
<dbReference type="Proteomes" id="UP000196587">
    <property type="component" value="Unassembled WGS sequence"/>
</dbReference>
<comment type="similarity">
    <text evidence="2">Belongs to the outer membrane factor (OMF) (TC 1.B.17) family.</text>
</comment>
<dbReference type="GO" id="GO:0009279">
    <property type="term" value="C:cell outer membrane"/>
    <property type="evidence" value="ECO:0007669"/>
    <property type="project" value="UniProtKB-SubCell"/>
</dbReference>
<dbReference type="AlphaFoldDB" id="A0A1Y4JW43"/>
<dbReference type="GO" id="GO:0015288">
    <property type="term" value="F:porin activity"/>
    <property type="evidence" value="ECO:0007669"/>
    <property type="project" value="TreeGrafter"/>
</dbReference>
<reference evidence="10" key="2">
    <citation type="journal article" date="2018" name="BMC Genomics">
        <title>Whole genome sequencing and function prediction of 133 gut anaerobes isolated from chicken caecum in pure cultures.</title>
        <authorList>
            <person name="Medvecky M."/>
            <person name="Cejkova D."/>
            <person name="Polansky O."/>
            <person name="Karasova D."/>
            <person name="Kubasova T."/>
            <person name="Cizek A."/>
            <person name="Rychlik I."/>
        </authorList>
    </citation>
    <scope>NUCLEOTIDE SEQUENCE</scope>
    <source>
        <strain evidence="10">An189</strain>
        <strain evidence="9">An43</strain>
    </source>
</reference>
<dbReference type="Proteomes" id="UP000195386">
    <property type="component" value="Unassembled WGS sequence"/>
</dbReference>
<feature type="chain" id="PRO_5011907980" evidence="8">
    <location>
        <begin position="22"/>
        <end position="422"/>
    </location>
</feature>
<keyword evidence="4" id="KW-1134">Transmembrane beta strand</keyword>
<feature type="signal peptide" evidence="8">
    <location>
        <begin position="1"/>
        <end position="21"/>
    </location>
</feature>
<dbReference type="RefSeq" id="WP_087412012.1">
    <property type="nucleotide sequence ID" value="NZ_CALIXP010000086.1"/>
</dbReference>
<evidence type="ECO:0000313" key="10">
    <source>
        <dbReference type="EMBL" id="OUP36695.1"/>
    </source>
</evidence>
<accession>A0A1Y4JW43</accession>
<evidence type="ECO:0000256" key="6">
    <source>
        <dbReference type="ARBA" id="ARBA00023136"/>
    </source>
</evidence>
<organism evidence="10 12">
    <name type="scientific">Bacteroides clarus</name>
    <dbReference type="NCBI Taxonomy" id="626929"/>
    <lineage>
        <taxon>Bacteria</taxon>
        <taxon>Pseudomonadati</taxon>
        <taxon>Bacteroidota</taxon>
        <taxon>Bacteroidia</taxon>
        <taxon>Bacteroidales</taxon>
        <taxon>Bacteroidaceae</taxon>
        <taxon>Bacteroides</taxon>
    </lineage>
</organism>
<reference evidence="11 12" key="1">
    <citation type="submission" date="2017-04" db="EMBL/GenBank/DDBJ databases">
        <title>Function of individual gut microbiota members based on whole genome sequencing of pure cultures obtained from chicken caecum.</title>
        <authorList>
            <person name="Medvecky M."/>
            <person name="Cejkova D."/>
            <person name="Polansky O."/>
            <person name="Karasova D."/>
            <person name="Kubasova T."/>
            <person name="Cizek A."/>
            <person name="Rychlik I."/>
        </authorList>
    </citation>
    <scope>NUCLEOTIDE SEQUENCE [LARGE SCALE GENOMIC DNA]</scope>
    <source>
        <strain evidence="12">An189</strain>
        <strain evidence="11">An43</strain>
    </source>
</reference>
<evidence type="ECO:0000256" key="3">
    <source>
        <dbReference type="ARBA" id="ARBA00022448"/>
    </source>
</evidence>
<dbReference type="EMBL" id="NFII01000010">
    <property type="protein sequence ID" value="OUO00576.1"/>
    <property type="molecule type" value="Genomic_DNA"/>
</dbReference>
<keyword evidence="7" id="KW-0998">Cell outer membrane</keyword>